<feature type="transmembrane region" description="Helical" evidence="3">
    <location>
        <begin position="267"/>
        <end position="288"/>
    </location>
</feature>
<keyword evidence="3" id="KW-0812">Transmembrane</keyword>
<evidence type="ECO:0000313" key="6">
    <source>
        <dbReference type="Proteomes" id="UP001231124"/>
    </source>
</evidence>
<evidence type="ECO:0000256" key="1">
    <source>
        <dbReference type="ARBA" id="ARBA00012528"/>
    </source>
</evidence>
<dbReference type="SMART" id="SM00267">
    <property type="entry name" value="GGDEF"/>
    <property type="match status" value="1"/>
</dbReference>
<dbReference type="InterPro" id="IPR029787">
    <property type="entry name" value="Nucleotide_cyclase"/>
</dbReference>
<reference evidence="5 6" key="1">
    <citation type="submission" date="2023-07" db="EMBL/GenBank/DDBJ databases">
        <title>Genomic Encyclopedia of Type Strains, Phase IV (KMG-IV): sequencing the most valuable type-strain genomes for metagenomic binning, comparative biology and taxonomic classification.</title>
        <authorList>
            <person name="Goeker M."/>
        </authorList>
    </citation>
    <scope>NUCLEOTIDE SEQUENCE [LARGE SCALE GENOMIC DNA]</scope>
    <source>
        <strain evidence="5 6">DSM 19013</strain>
    </source>
</reference>
<dbReference type="Proteomes" id="UP001231124">
    <property type="component" value="Unassembled WGS sequence"/>
</dbReference>
<name>A0ABU0I060_9HYPH</name>
<dbReference type="CDD" id="cd12914">
    <property type="entry name" value="PDC1_DGC_like"/>
    <property type="match status" value="1"/>
</dbReference>
<comment type="caution">
    <text evidence="5">The sequence shown here is derived from an EMBL/GenBank/DDBJ whole genome shotgun (WGS) entry which is preliminary data.</text>
</comment>
<keyword evidence="3" id="KW-0472">Membrane</keyword>
<evidence type="ECO:0000313" key="5">
    <source>
        <dbReference type="EMBL" id="MDQ0447089.1"/>
    </source>
</evidence>
<comment type="catalytic activity">
    <reaction evidence="2">
        <text>2 GTP = 3',3'-c-di-GMP + 2 diphosphate</text>
        <dbReference type="Rhea" id="RHEA:24898"/>
        <dbReference type="ChEBI" id="CHEBI:33019"/>
        <dbReference type="ChEBI" id="CHEBI:37565"/>
        <dbReference type="ChEBI" id="CHEBI:58805"/>
        <dbReference type="EC" id="2.7.7.65"/>
    </reaction>
</comment>
<keyword evidence="6" id="KW-1185">Reference proteome</keyword>
<protein>
    <recommendedName>
        <fullName evidence="1">diguanylate cyclase</fullName>
        <ecNumber evidence="1">2.7.7.65</ecNumber>
    </recommendedName>
</protein>
<dbReference type="NCBIfam" id="TIGR00254">
    <property type="entry name" value="GGDEF"/>
    <property type="match status" value="1"/>
</dbReference>
<sequence length="494" mass="54057">MRDSSSSDLALSRCLLLVVGAVLLGALWAYTGWSIFEARERAKEAVRHDAANLLEISGQALARDFEIYDSSLRTVADRLNKPVLEETDPELRHLALFDRISQAKGYGSIFVLNDRGQAYLDSRFIVPRRLDGSDRLYFTTHRDDPHAGLFVGRPWTTRISGLTMIPLSRRLAYADGAFAGVIVGAIELDYFRRMFDRLRGNTRLTIGLEFIDGNVIVSNADLAPDLMMSLEPEVSGFRASTQVGDLPLRIVVSVPAETIRAAWLPRILPSLSIAFGLTLAILAVLFVLKEELTRRVMAEERAVAAQAESERLAATDALTGLWNRRRFESALELWVKPGERQGWALLLLDADCFKGYNDVYGHSAGDIVLQRIAGVLMDRAASHGGSAYRIGGEEFAVLVPCTDAEALVFAENLRAAVADLAMPHAQHPKGILTVSGGLAHGSHMPNVPSRAWFNAADEALYAAKRQGRDRICLAAANHAKEAGWAPLSLRAASA</sequence>
<dbReference type="EMBL" id="JAUSVP010000003">
    <property type="protein sequence ID" value="MDQ0447089.1"/>
    <property type="molecule type" value="Genomic_DNA"/>
</dbReference>
<evidence type="ECO:0000256" key="2">
    <source>
        <dbReference type="ARBA" id="ARBA00034247"/>
    </source>
</evidence>
<organism evidence="5 6">
    <name type="scientific">Methylobacterium aerolatum</name>
    <dbReference type="NCBI Taxonomy" id="418708"/>
    <lineage>
        <taxon>Bacteria</taxon>
        <taxon>Pseudomonadati</taxon>
        <taxon>Pseudomonadota</taxon>
        <taxon>Alphaproteobacteria</taxon>
        <taxon>Hyphomicrobiales</taxon>
        <taxon>Methylobacteriaceae</taxon>
        <taxon>Methylobacterium</taxon>
    </lineage>
</organism>
<dbReference type="SUPFAM" id="SSF55073">
    <property type="entry name" value="Nucleotide cyclase"/>
    <property type="match status" value="1"/>
</dbReference>
<accession>A0ABU0I060</accession>
<dbReference type="CDD" id="cd01949">
    <property type="entry name" value="GGDEF"/>
    <property type="match status" value="1"/>
</dbReference>
<dbReference type="InterPro" id="IPR043128">
    <property type="entry name" value="Rev_trsase/Diguanyl_cyclase"/>
</dbReference>
<keyword evidence="3" id="KW-1133">Transmembrane helix</keyword>
<dbReference type="InterPro" id="IPR050469">
    <property type="entry name" value="Diguanylate_Cyclase"/>
</dbReference>
<dbReference type="EC" id="2.7.7.65" evidence="1"/>
<feature type="domain" description="GGDEF" evidence="4">
    <location>
        <begin position="341"/>
        <end position="476"/>
    </location>
</feature>
<dbReference type="PANTHER" id="PTHR45138">
    <property type="entry name" value="REGULATORY COMPONENTS OF SENSORY TRANSDUCTION SYSTEM"/>
    <property type="match status" value="1"/>
</dbReference>
<dbReference type="Pfam" id="PF00990">
    <property type="entry name" value="GGDEF"/>
    <property type="match status" value="1"/>
</dbReference>
<gene>
    <name evidence="5" type="ORF">QO012_001580</name>
</gene>
<evidence type="ECO:0000259" key="4">
    <source>
        <dbReference type="PROSITE" id="PS50887"/>
    </source>
</evidence>
<dbReference type="Gene3D" id="3.30.450.20">
    <property type="entry name" value="PAS domain"/>
    <property type="match status" value="1"/>
</dbReference>
<proteinExistence type="predicted"/>
<dbReference type="PROSITE" id="PS50887">
    <property type="entry name" value="GGDEF"/>
    <property type="match status" value="1"/>
</dbReference>
<dbReference type="Gene3D" id="3.30.70.270">
    <property type="match status" value="1"/>
</dbReference>
<evidence type="ECO:0000256" key="3">
    <source>
        <dbReference type="SAM" id="Phobius"/>
    </source>
</evidence>
<dbReference type="PANTHER" id="PTHR45138:SF9">
    <property type="entry name" value="DIGUANYLATE CYCLASE DGCM-RELATED"/>
    <property type="match status" value="1"/>
</dbReference>
<dbReference type="InterPro" id="IPR000160">
    <property type="entry name" value="GGDEF_dom"/>
</dbReference>
<dbReference type="RefSeq" id="WP_283207301.1">
    <property type="nucleotide sequence ID" value="NZ_BPQE01000036.1"/>
</dbReference>